<proteinExistence type="predicted"/>
<reference evidence="1 2" key="1">
    <citation type="submission" date="2015-09" db="EMBL/GenBank/DDBJ databases">
        <authorList>
            <consortium name="Pathogen Informatics"/>
        </authorList>
    </citation>
    <scope>NUCLEOTIDE SEQUENCE [LARGE SCALE GENOMIC DNA]</scope>
    <source>
        <strain evidence="1 2">2789STDY5608824</strain>
    </source>
</reference>
<dbReference type="EMBL" id="CYYI01000004">
    <property type="protein sequence ID" value="CUN80697.1"/>
    <property type="molecule type" value="Genomic_DNA"/>
</dbReference>
<dbReference type="AlphaFoldDB" id="A0A173ZXD5"/>
<organism evidence="1 2">
    <name type="scientific">Bifidobacterium adolescentis</name>
    <dbReference type="NCBI Taxonomy" id="1680"/>
    <lineage>
        <taxon>Bacteria</taxon>
        <taxon>Bacillati</taxon>
        <taxon>Actinomycetota</taxon>
        <taxon>Actinomycetes</taxon>
        <taxon>Bifidobacteriales</taxon>
        <taxon>Bifidobacteriaceae</taxon>
        <taxon>Bifidobacterium</taxon>
    </lineage>
</organism>
<dbReference type="Proteomes" id="UP000095647">
    <property type="component" value="Unassembled WGS sequence"/>
</dbReference>
<protein>
    <submittedName>
        <fullName evidence="1">Uncharacterized protein</fullName>
    </submittedName>
</protein>
<evidence type="ECO:0000313" key="1">
    <source>
        <dbReference type="EMBL" id="CUN80697.1"/>
    </source>
</evidence>
<accession>A0A173ZXD5</accession>
<sequence>MDDEKSRDESAWIVTVAGKKESADAGELLDIGESGEGG</sequence>
<name>A0A173ZXD5_BIFAD</name>
<evidence type="ECO:0000313" key="2">
    <source>
        <dbReference type="Proteomes" id="UP000095647"/>
    </source>
</evidence>
<gene>
    <name evidence="1" type="ORF">ERS852382_01406</name>
</gene>